<dbReference type="EMBL" id="CM042020">
    <property type="protein sequence ID" value="KAI3821949.1"/>
    <property type="molecule type" value="Genomic_DNA"/>
</dbReference>
<gene>
    <name evidence="1" type="ORF">L1987_09525</name>
</gene>
<accession>A0ACB9JN82</accession>
<reference evidence="2" key="1">
    <citation type="journal article" date="2022" name="Mol. Ecol. Resour.">
        <title>The genomes of chicory, endive, great burdock and yacon provide insights into Asteraceae palaeo-polyploidization history and plant inulin production.</title>
        <authorList>
            <person name="Fan W."/>
            <person name="Wang S."/>
            <person name="Wang H."/>
            <person name="Wang A."/>
            <person name="Jiang F."/>
            <person name="Liu H."/>
            <person name="Zhao H."/>
            <person name="Xu D."/>
            <person name="Zhang Y."/>
        </authorList>
    </citation>
    <scope>NUCLEOTIDE SEQUENCE [LARGE SCALE GENOMIC DNA]</scope>
    <source>
        <strain evidence="2">cv. Yunnan</strain>
    </source>
</reference>
<name>A0ACB9JN82_9ASTR</name>
<proteinExistence type="predicted"/>
<evidence type="ECO:0000313" key="2">
    <source>
        <dbReference type="Proteomes" id="UP001056120"/>
    </source>
</evidence>
<dbReference type="Proteomes" id="UP001056120">
    <property type="component" value="Linkage Group LG03"/>
</dbReference>
<keyword evidence="2" id="KW-1185">Reference proteome</keyword>
<sequence length="162" mass="17693">MASLAPGVLSKLLQNLDNPAVKVTDDHRSPILQVIGIVPRDDVFDSDRRNRGFYLRVSDSVHSAYVSVPVADVDLILSDKIQLGQFVHVTRLDSGSPVMKVVLREESGVGFTNFVNFGVWCLGVSKLGLQRDVLIGVNDRKDDDLGEVMDFEGVGGGGRGRW</sequence>
<reference evidence="1 2" key="2">
    <citation type="journal article" date="2022" name="Mol. Ecol. Resour.">
        <title>The genomes of chicory, endive, great burdock and yacon provide insights into Asteraceae paleo-polyploidization history and plant inulin production.</title>
        <authorList>
            <person name="Fan W."/>
            <person name="Wang S."/>
            <person name="Wang H."/>
            <person name="Wang A."/>
            <person name="Jiang F."/>
            <person name="Liu H."/>
            <person name="Zhao H."/>
            <person name="Xu D."/>
            <person name="Zhang Y."/>
        </authorList>
    </citation>
    <scope>NUCLEOTIDE SEQUENCE [LARGE SCALE GENOMIC DNA]</scope>
    <source>
        <strain evidence="2">cv. Yunnan</strain>
        <tissue evidence="1">Leaves</tissue>
    </source>
</reference>
<organism evidence="1 2">
    <name type="scientific">Smallanthus sonchifolius</name>
    <dbReference type="NCBI Taxonomy" id="185202"/>
    <lineage>
        <taxon>Eukaryota</taxon>
        <taxon>Viridiplantae</taxon>
        <taxon>Streptophyta</taxon>
        <taxon>Embryophyta</taxon>
        <taxon>Tracheophyta</taxon>
        <taxon>Spermatophyta</taxon>
        <taxon>Magnoliopsida</taxon>
        <taxon>eudicotyledons</taxon>
        <taxon>Gunneridae</taxon>
        <taxon>Pentapetalae</taxon>
        <taxon>asterids</taxon>
        <taxon>campanulids</taxon>
        <taxon>Asterales</taxon>
        <taxon>Asteraceae</taxon>
        <taxon>Asteroideae</taxon>
        <taxon>Heliantheae alliance</taxon>
        <taxon>Millerieae</taxon>
        <taxon>Smallanthus</taxon>
    </lineage>
</organism>
<evidence type="ECO:0000313" key="1">
    <source>
        <dbReference type="EMBL" id="KAI3821949.1"/>
    </source>
</evidence>
<comment type="caution">
    <text evidence="1">The sequence shown here is derived from an EMBL/GenBank/DDBJ whole genome shotgun (WGS) entry which is preliminary data.</text>
</comment>
<protein>
    <submittedName>
        <fullName evidence="1">Uncharacterized protein</fullName>
    </submittedName>
</protein>